<keyword evidence="3" id="KW-1185">Reference proteome</keyword>
<dbReference type="GeneID" id="14494525"/>
<protein>
    <recommendedName>
        <fullName evidence="4">Thioesterase domain-containing protein</fullName>
    </recommendedName>
</protein>
<dbReference type="AlphaFoldDB" id="I2GY93"/>
<dbReference type="OrthoDB" id="265761at2759"/>
<dbReference type="InParanoid" id="I2GY93"/>
<dbReference type="InterPro" id="IPR051490">
    <property type="entry name" value="THEM6_lcsJ_thioesterase"/>
</dbReference>
<dbReference type="Gene3D" id="3.10.129.10">
    <property type="entry name" value="Hotdog Thioesterase"/>
    <property type="match status" value="1"/>
</dbReference>
<dbReference type="PANTHER" id="PTHR12475">
    <property type="match status" value="1"/>
</dbReference>
<organism evidence="2 3">
    <name type="scientific">Henningerozyma blattae (strain ATCC 34711 / CBS 6284 / DSM 70876 / NBRC 10599 / NRRL Y-10934 / UCD 77-7)</name>
    <name type="common">Yeast</name>
    <name type="synonym">Tetrapisispora blattae</name>
    <dbReference type="NCBI Taxonomy" id="1071380"/>
    <lineage>
        <taxon>Eukaryota</taxon>
        <taxon>Fungi</taxon>
        <taxon>Dikarya</taxon>
        <taxon>Ascomycota</taxon>
        <taxon>Saccharomycotina</taxon>
        <taxon>Saccharomycetes</taxon>
        <taxon>Saccharomycetales</taxon>
        <taxon>Saccharomycetaceae</taxon>
        <taxon>Henningerozyma</taxon>
    </lineage>
</organism>
<dbReference type="eggNOG" id="KOG4366">
    <property type="taxonomic scope" value="Eukaryota"/>
</dbReference>
<name>I2GY93_HENB6</name>
<evidence type="ECO:0008006" key="4">
    <source>
        <dbReference type="Google" id="ProtNLM"/>
    </source>
</evidence>
<proteinExistence type="inferred from homology"/>
<accession>I2GY93</accession>
<sequence length="228" mass="26594">MFSTAIKYLTIVYLISSYKTLPGAYFIRFYYHVCRLLFKPYFTGKETLNIETLQKSKYGCFAHSKYSTYASPWECDLYFHKNNSTYFSELDISRGELMLSIFQKLFLKSKKWPYVPVANVFTNFLKEISPFERYNVTSQILCWDEKWIYVLSKFTKNNDKILCSISLTKYVLKDGRKTIKPKDALEVCGLYNADAAALSEKNLKILVNDCGFHETGPLEEMTTSNIQL</sequence>
<dbReference type="HOGENOM" id="CLU_040660_3_0_1"/>
<comment type="similarity">
    <text evidence="1">Belongs to the lcsJ thioesterase family.</text>
</comment>
<evidence type="ECO:0000313" key="2">
    <source>
        <dbReference type="EMBL" id="CCH59095.1"/>
    </source>
</evidence>
<dbReference type="FunCoup" id="I2GY93">
    <property type="interactions" value="44"/>
</dbReference>
<dbReference type="CDD" id="cd00586">
    <property type="entry name" value="4HBT"/>
    <property type="match status" value="1"/>
</dbReference>
<dbReference type="RefSeq" id="XP_004178614.1">
    <property type="nucleotide sequence ID" value="XM_004178566.1"/>
</dbReference>
<dbReference type="OMA" id="FECDFYL"/>
<dbReference type="KEGG" id="tbl:TBLA_0B02530"/>
<evidence type="ECO:0000256" key="1">
    <source>
        <dbReference type="ARBA" id="ARBA00038476"/>
    </source>
</evidence>
<dbReference type="SUPFAM" id="SSF54637">
    <property type="entry name" value="Thioesterase/thiol ester dehydrase-isomerase"/>
    <property type="match status" value="1"/>
</dbReference>
<dbReference type="PANTHER" id="PTHR12475:SF4">
    <property type="entry name" value="PROTEIN THEM6"/>
    <property type="match status" value="1"/>
</dbReference>
<reference evidence="2 3" key="1">
    <citation type="journal article" date="2011" name="Proc. Natl. Acad. Sci. U.S.A.">
        <title>Evolutionary erosion of yeast sex chromosomes by mating-type switching accidents.</title>
        <authorList>
            <person name="Gordon J.L."/>
            <person name="Armisen D."/>
            <person name="Proux-Wera E."/>
            <person name="Oheigeartaigh S.S."/>
            <person name="Byrne K.P."/>
            <person name="Wolfe K.H."/>
        </authorList>
    </citation>
    <scope>NUCLEOTIDE SEQUENCE [LARGE SCALE GENOMIC DNA]</scope>
    <source>
        <strain evidence="3">ATCC 34711 / CBS 6284 / DSM 70876 / NBRC 10599 / NRRL Y-10934 / UCD 77-7</strain>
    </source>
</reference>
<gene>
    <name evidence="2" type="primary">TBLA0B02530</name>
    <name evidence="2" type="ORF">TBLA_0B02530</name>
</gene>
<dbReference type="Pfam" id="PF13279">
    <property type="entry name" value="4HBT_2"/>
    <property type="match status" value="1"/>
</dbReference>
<dbReference type="InterPro" id="IPR029069">
    <property type="entry name" value="HotDog_dom_sf"/>
</dbReference>
<evidence type="ECO:0000313" key="3">
    <source>
        <dbReference type="Proteomes" id="UP000002866"/>
    </source>
</evidence>
<dbReference type="Proteomes" id="UP000002866">
    <property type="component" value="Chromosome 2"/>
</dbReference>
<dbReference type="EMBL" id="HE806317">
    <property type="protein sequence ID" value="CCH59095.1"/>
    <property type="molecule type" value="Genomic_DNA"/>
</dbReference>